<dbReference type="PROSITE" id="PS00356">
    <property type="entry name" value="HTH_LACI_1"/>
    <property type="match status" value="1"/>
</dbReference>
<dbReference type="Pfam" id="PF13377">
    <property type="entry name" value="Peripla_BP_3"/>
    <property type="match status" value="1"/>
</dbReference>
<dbReference type="Gene3D" id="3.40.50.2300">
    <property type="match status" value="2"/>
</dbReference>
<dbReference type="SMART" id="SM00354">
    <property type="entry name" value="HTH_LACI"/>
    <property type="match status" value="1"/>
</dbReference>
<evidence type="ECO:0000256" key="2">
    <source>
        <dbReference type="ARBA" id="ARBA00023125"/>
    </source>
</evidence>
<dbReference type="PRINTS" id="PR00036">
    <property type="entry name" value="HTHLACI"/>
</dbReference>
<organism evidence="6 7">
    <name type="scientific">Arthrobacter liuii</name>
    <dbReference type="NCBI Taxonomy" id="1476996"/>
    <lineage>
        <taxon>Bacteria</taxon>
        <taxon>Bacillati</taxon>
        <taxon>Actinomycetota</taxon>
        <taxon>Actinomycetes</taxon>
        <taxon>Micrococcales</taxon>
        <taxon>Micrococcaceae</taxon>
        <taxon>Arthrobacter</taxon>
    </lineage>
</organism>
<name>A0ABQ2AHZ0_9MICC</name>
<evidence type="ECO:0000313" key="7">
    <source>
        <dbReference type="Proteomes" id="UP000643279"/>
    </source>
</evidence>
<dbReference type="InterPro" id="IPR000843">
    <property type="entry name" value="HTH_LacI"/>
</dbReference>
<keyword evidence="2" id="KW-0238">DNA-binding</keyword>
<dbReference type="CDD" id="cd01392">
    <property type="entry name" value="HTH_LacI"/>
    <property type="match status" value="1"/>
</dbReference>
<keyword evidence="7" id="KW-1185">Reference proteome</keyword>
<feature type="domain" description="HTH cro/C1-type" evidence="5">
    <location>
        <begin position="6"/>
        <end position="42"/>
    </location>
</feature>
<dbReference type="InterPro" id="IPR010982">
    <property type="entry name" value="Lambda_DNA-bd_dom_sf"/>
</dbReference>
<keyword evidence="1" id="KW-0805">Transcription regulation</keyword>
<dbReference type="SUPFAM" id="SSF47413">
    <property type="entry name" value="lambda repressor-like DNA-binding domains"/>
    <property type="match status" value="1"/>
</dbReference>
<dbReference type="PANTHER" id="PTHR30146">
    <property type="entry name" value="LACI-RELATED TRANSCRIPTIONAL REPRESSOR"/>
    <property type="match status" value="1"/>
</dbReference>
<feature type="domain" description="HTH lacI-type" evidence="4">
    <location>
        <begin position="5"/>
        <end position="59"/>
    </location>
</feature>
<evidence type="ECO:0000259" key="4">
    <source>
        <dbReference type="PROSITE" id="PS50932"/>
    </source>
</evidence>
<evidence type="ECO:0000256" key="3">
    <source>
        <dbReference type="ARBA" id="ARBA00023163"/>
    </source>
</evidence>
<dbReference type="Proteomes" id="UP000643279">
    <property type="component" value="Unassembled WGS sequence"/>
</dbReference>
<proteinExistence type="predicted"/>
<accession>A0ABQ2AHZ0</accession>
<dbReference type="PANTHER" id="PTHR30146:SF109">
    <property type="entry name" value="HTH-TYPE TRANSCRIPTIONAL REGULATOR GALS"/>
    <property type="match status" value="1"/>
</dbReference>
<protein>
    <submittedName>
        <fullName evidence="6">LacI family transcriptional regulator</fullName>
    </submittedName>
</protein>
<dbReference type="PROSITE" id="PS50932">
    <property type="entry name" value="HTH_LACI_2"/>
    <property type="match status" value="1"/>
</dbReference>
<dbReference type="InterPro" id="IPR001387">
    <property type="entry name" value="Cro/C1-type_HTH"/>
</dbReference>
<dbReference type="SUPFAM" id="SSF53822">
    <property type="entry name" value="Periplasmic binding protein-like I"/>
    <property type="match status" value="1"/>
</dbReference>
<keyword evidence="3" id="KW-0804">Transcription</keyword>
<gene>
    <name evidence="6" type="primary">lacI</name>
    <name evidence="6" type="ORF">GCM10007170_08650</name>
</gene>
<reference evidence="7" key="1">
    <citation type="journal article" date="2019" name="Int. J. Syst. Evol. Microbiol.">
        <title>The Global Catalogue of Microorganisms (GCM) 10K type strain sequencing project: providing services to taxonomists for standard genome sequencing and annotation.</title>
        <authorList>
            <consortium name="The Broad Institute Genomics Platform"/>
            <consortium name="The Broad Institute Genome Sequencing Center for Infectious Disease"/>
            <person name="Wu L."/>
            <person name="Ma J."/>
        </authorList>
    </citation>
    <scope>NUCLEOTIDE SEQUENCE [LARGE SCALE GENOMIC DNA]</scope>
    <source>
        <strain evidence="7">CGMCC 1.12778</strain>
    </source>
</reference>
<comment type="caution">
    <text evidence="6">The sequence shown here is derived from an EMBL/GenBank/DDBJ whole genome shotgun (WGS) entry which is preliminary data.</text>
</comment>
<dbReference type="PROSITE" id="PS50943">
    <property type="entry name" value="HTH_CROC1"/>
    <property type="match status" value="1"/>
</dbReference>
<evidence type="ECO:0000313" key="6">
    <source>
        <dbReference type="EMBL" id="GGH91750.1"/>
    </source>
</evidence>
<dbReference type="InterPro" id="IPR028082">
    <property type="entry name" value="Peripla_BP_I"/>
</dbReference>
<evidence type="ECO:0000256" key="1">
    <source>
        <dbReference type="ARBA" id="ARBA00023015"/>
    </source>
</evidence>
<dbReference type="CDD" id="cd06267">
    <property type="entry name" value="PBP1_LacI_sugar_binding-like"/>
    <property type="match status" value="1"/>
</dbReference>
<dbReference type="Gene3D" id="1.10.260.40">
    <property type="entry name" value="lambda repressor-like DNA-binding domains"/>
    <property type="match status" value="1"/>
</dbReference>
<dbReference type="EMBL" id="BMFW01000003">
    <property type="protein sequence ID" value="GGH91750.1"/>
    <property type="molecule type" value="Genomic_DNA"/>
</dbReference>
<dbReference type="InterPro" id="IPR046335">
    <property type="entry name" value="LacI/GalR-like_sensor"/>
</dbReference>
<evidence type="ECO:0000259" key="5">
    <source>
        <dbReference type="PROSITE" id="PS50943"/>
    </source>
</evidence>
<dbReference type="Pfam" id="PF00356">
    <property type="entry name" value="LacI"/>
    <property type="match status" value="1"/>
</dbReference>
<dbReference type="RefSeq" id="WP_188570448.1">
    <property type="nucleotide sequence ID" value="NZ_BMFW01000003.1"/>
</dbReference>
<sequence length="335" mass="35285">MRKRATIVDVAEAAGVSVSTVSKAVNGRYGIAVETVERILQIARDLGYESSLVASSMRSRKTGVIGVLVAGFEPFSAEILKGVGSALSGSRYDLLAYSGSSQLSSEGWERRSLSRLSGTLIDGAIMVTPTVVNVTADVPIVAVDPHTGRADLPTVESDNLGGARDATRFLIGLGHRRIGFVAGRPDLRSAIAREAGYRRALSEAGLPFDQALVEVGNYDPEWARKAAHRLLARADRPTAVFAANDLSAIVVIAVARELGISVPAELSVVGFDDIPEAARHVLPLTTVHQPMSRMGASAAALVVALMNGEAPEMTQLKMPTRLISRATTAPPAGLK</sequence>